<dbReference type="GO" id="GO:0009279">
    <property type="term" value="C:cell outer membrane"/>
    <property type="evidence" value="ECO:0007669"/>
    <property type="project" value="UniProtKB-SubCell"/>
</dbReference>
<dbReference type="OrthoDB" id="9793905at2"/>
<protein>
    <recommendedName>
        <fullName evidence="2">Outer membrane lipoprotein Blc</fullName>
    </recommendedName>
</protein>
<dbReference type="Pfam" id="PF08212">
    <property type="entry name" value="Lipocalin_2"/>
    <property type="match status" value="1"/>
</dbReference>
<comment type="caution">
    <text evidence="4">The sequence shown here is derived from an EMBL/GenBank/DDBJ whole genome shotgun (WGS) entry which is preliminary data.</text>
</comment>
<dbReference type="InterPro" id="IPR047202">
    <property type="entry name" value="Lipocalin_Blc-like_dom"/>
</dbReference>
<evidence type="ECO:0000313" key="4">
    <source>
        <dbReference type="EMBL" id="RFC81882.1"/>
    </source>
</evidence>
<reference evidence="4 5" key="1">
    <citation type="submission" date="2018-08" db="EMBL/GenBank/DDBJ databases">
        <title>The draft genome of Acinetobacter sichuanensis strain WCHAc060041.</title>
        <authorList>
            <person name="Qin J."/>
            <person name="Feng Y."/>
            <person name="Zong Z."/>
        </authorList>
    </citation>
    <scope>NUCLEOTIDE SEQUENCE [LARGE SCALE GENOMIC DNA]</scope>
    <source>
        <strain evidence="4 5">WCHAc060041</strain>
    </source>
</reference>
<dbReference type="InterPro" id="IPR022272">
    <property type="entry name" value="Lipocalin_CS"/>
</dbReference>
<dbReference type="PANTHER" id="PTHR10612">
    <property type="entry name" value="APOLIPOPROTEIN D"/>
    <property type="match status" value="1"/>
</dbReference>
<accession>A0A371YKA2</accession>
<comment type="function">
    <text evidence="2">Involved in the storage or transport of lipids necessary for membrane maintenance under stressful conditions. Displays a binding preference for lysophospholipids.</text>
</comment>
<dbReference type="InterPro" id="IPR022271">
    <property type="entry name" value="Lipocalin_ApoD"/>
</dbReference>
<dbReference type="CDD" id="cd19438">
    <property type="entry name" value="lipocalin_Blc-like"/>
    <property type="match status" value="1"/>
</dbReference>
<comment type="subcellular location">
    <subcellularLocation>
        <location evidence="2">Cell outer membrane</location>
    </subcellularLocation>
</comment>
<evidence type="ECO:0000313" key="5">
    <source>
        <dbReference type="Proteomes" id="UP000240957"/>
    </source>
</evidence>
<dbReference type="EMBL" id="PYIX02000052">
    <property type="protein sequence ID" value="RFC81882.1"/>
    <property type="molecule type" value="Genomic_DNA"/>
</dbReference>
<feature type="domain" description="Lipocalin/cytosolic fatty-acid binding" evidence="3">
    <location>
        <begin position="44"/>
        <end position="191"/>
    </location>
</feature>
<dbReference type="PRINTS" id="PR01171">
    <property type="entry name" value="BCTLIPOCALIN"/>
</dbReference>
<dbReference type="SUPFAM" id="SSF50814">
    <property type="entry name" value="Lipocalins"/>
    <property type="match status" value="1"/>
</dbReference>
<comment type="subunit">
    <text evidence="2">Homodimer.</text>
</comment>
<dbReference type="InterPro" id="IPR012674">
    <property type="entry name" value="Calycin"/>
</dbReference>
<name>A0A371YKA2_9GAMM</name>
<keyword evidence="2" id="KW-0998">Cell outer membrane</keyword>
<keyword evidence="2" id="KW-0472">Membrane</keyword>
<sequence>MKKIPKWIHKNSQMIQRNLLFTMSIFVAIPSYAEDRSLATVPRVELDKYLGLWYEVARKPMYFQRECAKDVTARYTINEYGNVEVDNRCIDQQGNQLRSIGEGFVMNDPYNSKIKVSFLPEAVRWMPFGRGDYWILKIDPHYQMALVGEPKRKYLWILSRNPHPDENKVTEYLRYAQTLGFSVKDLIRSEQTEP</sequence>
<keyword evidence="2" id="KW-0446">Lipid-binding</keyword>
<dbReference type="PANTHER" id="PTHR10612:SF34">
    <property type="entry name" value="APOLIPOPROTEIN D"/>
    <property type="match status" value="1"/>
</dbReference>
<evidence type="ECO:0000256" key="2">
    <source>
        <dbReference type="PIRNR" id="PIRNR036893"/>
    </source>
</evidence>
<dbReference type="PIRSF" id="PIRSF036893">
    <property type="entry name" value="Lipocalin_ApoD"/>
    <property type="match status" value="1"/>
</dbReference>
<dbReference type="PROSITE" id="PS00213">
    <property type="entry name" value="LIPOCALIN"/>
    <property type="match status" value="1"/>
</dbReference>
<dbReference type="AlphaFoldDB" id="A0A371YKA2"/>
<evidence type="ECO:0000259" key="3">
    <source>
        <dbReference type="Pfam" id="PF08212"/>
    </source>
</evidence>
<keyword evidence="2" id="KW-0449">Lipoprotein</keyword>
<gene>
    <name evidence="4" type="ORF">C9E89_019475</name>
</gene>
<evidence type="ECO:0000256" key="1">
    <source>
        <dbReference type="ARBA" id="ARBA00006889"/>
    </source>
</evidence>
<dbReference type="Gene3D" id="2.40.128.20">
    <property type="match status" value="1"/>
</dbReference>
<dbReference type="Proteomes" id="UP000240957">
    <property type="component" value="Unassembled WGS sequence"/>
</dbReference>
<dbReference type="InterPro" id="IPR002446">
    <property type="entry name" value="Lipocalin_bac"/>
</dbReference>
<dbReference type="GO" id="GO:0006950">
    <property type="term" value="P:response to stress"/>
    <property type="evidence" value="ECO:0007669"/>
    <property type="project" value="UniProtKB-ARBA"/>
</dbReference>
<organism evidence="4 5">
    <name type="scientific">Acinetobacter sichuanensis</name>
    <dbReference type="NCBI Taxonomy" id="2136183"/>
    <lineage>
        <taxon>Bacteria</taxon>
        <taxon>Pseudomonadati</taxon>
        <taxon>Pseudomonadota</taxon>
        <taxon>Gammaproteobacteria</taxon>
        <taxon>Moraxellales</taxon>
        <taxon>Moraxellaceae</taxon>
        <taxon>Acinetobacter</taxon>
    </lineage>
</organism>
<dbReference type="InterPro" id="IPR000566">
    <property type="entry name" value="Lipocln_cytosolic_FA-bd_dom"/>
</dbReference>
<dbReference type="GO" id="GO:0008289">
    <property type="term" value="F:lipid binding"/>
    <property type="evidence" value="ECO:0007669"/>
    <property type="project" value="UniProtKB-UniRule"/>
</dbReference>
<comment type="similarity">
    <text evidence="1 2">Belongs to the calycin superfamily. Lipocalin family.</text>
</comment>
<proteinExistence type="inferred from homology"/>